<dbReference type="InterPro" id="IPR027417">
    <property type="entry name" value="P-loop_NTPase"/>
</dbReference>
<dbReference type="InterPro" id="IPR001279">
    <property type="entry name" value="Metallo-B-lactamas"/>
</dbReference>
<comment type="caution">
    <text evidence="2">The sequence shown here is derived from an EMBL/GenBank/DDBJ whole genome shotgun (WGS) entry which is preliminary data.</text>
</comment>
<dbReference type="SUPFAM" id="SSF52540">
    <property type="entry name" value="P-loop containing nucleoside triphosphate hydrolases"/>
    <property type="match status" value="1"/>
</dbReference>
<dbReference type="Gene3D" id="3.60.15.10">
    <property type="entry name" value="Ribonuclease Z/Hydroxyacylglutathione hydrolase-like"/>
    <property type="match status" value="1"/>
</dbReference>
<dbReference type="AlphaFoldDB" id="A0A7W5C2F8"/>
<dbReference type="EMBL" id="JACHXM010000022">
    <property type="protein sequence ID" value="MBB3142513.1"/>
    <property type="molecule type" value="Genomic_DNA"/>
</dbReference>
<dbReference type="Proteomes" id="UP000525987">
    <property type="component" value="Unassembled WGS sequence"/>
</dbReference>
<proteinExistence type="predicted"/>
<dbReference type="InterPro" id="IPR003593">
    <property type="entry name" value="AAA+_ATPase"/>
</dbReference>
<organism evidence="2 3">
    <name type="scientific">Halomonas organivorans</name>
    <dbReference type="NCBI Taxonomy" id="257772"/>
    <lineage>
        <taxon>Bacteria</taxon>
        <taxon>Pseudomonadati</taxon>
        <taxon>Pseudomonadota</taxon>
        <taxon>Gammaproteobacteria</taxon>
        <taxon>Oceanospirillales</taxon>
        <taxon>Halomonadaceae</taxon>
        <taxon>Halomonas</taxon>
    </lineage>
</organism>
<dbReference type="InterPro" id="IPR036866">
    <property type="entry name" value="RibonucZ/Hydroxyglut_hydro"/>
</dbReference>
<evidence type="ECO:0000313" key="2">
    <source>
        <dbReference type="EMBL" id="MBB3142513.1"/>
    </source>
</evidence>
<dbReference type="Pfam" id="PF00753">
    <property type="entry name" value="Lactamase_B"/>
    <property type="match status" value="1"/>
</dbReference>
<sequence length="651" mass="69194">MTPSLAPLPTNHPLPALLRRHLRVLLLGAPGSGKTTLATAAAARLAATGQPCRCLSADPGLPGVGPPGALGLGAWNGDHWRLEALVALCSLDASRFRLPLAEAAHRLAGEAPPGPLLIDAPGLVRGGGAAELLMALTIATDTRALLVIAPSDAPLPLADECRALGMPLVRLPPAPAARPPGKRQRRLHRSAAWNAWLADAIESTLLLDDLAVLGTPPPREAAAAWRGRQIGLLDARGDTLILGESVALEGDRLRLRAPPFEGRVHALVVRDAHRDDEDRLATAAPYRPIPAAPAHPELSVALPSTARPDNHRPVIRLEAATATLINGMFGDPLLHLRLHRQRRQLLFDLGDAGRLPARLAHRVGDVFISHAHFDHIGGFPWLLRSRIGAYPPCRLFGPPGLAGHVAAQVDGVLWDRVGDKAPRFEVAELHGERLERWSIVAGRQPRRLPDAPAPDGVLLAEPGFRVRAVTLDHGTPVLAFALEPGAHARVRREQLAARGVSPGPWLGELKRRVLAGEPEAPIVLPNGRMRPAAELASELLDVLPGQRLVYATDLADTPDNRTRLVTLARGAHTLVCEAPFLEREADQARDTGHLTARACGEIAAAAGVAQLVPFHFSRRHAGDTAALYAELDAACQPSRRAPPGDSAGAEG</sequence>
<dbReference type="PANTHER" id="PTHR46018">
    <property type="entry name" value="ZINC PHOSPHODIESTERASE ELAC PROTEIN 1"/>
    <property type="match status" value="1"/>
</dbReference>
<evidence type="ECO:0000259" key="1">
    <source>
        <dbReference type="SMART" id="SM00382"/>
    </source>
</evidence>
<dbReference type="Gene3D" id="3.40.50.300">
    <property type="entry name" value="P-loop containing nucleotide triphosphate hydrolases"/>
    <property type="match status" value="1"/>
</dbReference>
<accession>A0A7W5C2F8</accession>
<keyword evidence="3" id="KW-1185">Reference proteome</keyword>
<dbReference type="PANTHER" id="PTHR46018:SF7">
    <property type="entry name" value="RIBONUCLEASE Z"/>
    <property type="match status" value="1"/>
</dbReference>
<dbReference type="GO" id="GO:0042781">
    <property type="term" value="F:3'-tRNA processing endoribonuclease activity"/>
    <property type="evidence" value="ECO:0007669"/>
    <property type="project" value="TreeGrafter"/>
</dbReference>
<name>A0A7W5C2F8_9GAMM</name>
<evidence type="ECO:0000313" key="3">
    <source>
        <dbReference type="Proteomes" id="UP000525987"/>
    </source>
</evidence>
<feature type="domain" description="AAA+ ATPase" evidence="1">
    <location>
        <begin position="20"/>
        <end position="170"/>
    </location>
</feature>
<protein>
    <submittedName>
        <fullName evidence="2">Ribonuclease BN (tRNA processing enzyme)</fullName>
    </submittedName>
</protein>
<dbReference type="SMART" id="SM00382">
    <property type="entry name" value="AAA"/>
    <property type="match status" value="1"/>
</dbReference>
<reference evidence="2 3" key="1">
    <citation type="submission" date="2020-08" db="EMBL/GenBank/DDBJ databases">
        <title>Genomic Encyclopedia of Type Strains, Phase III (KMG-III): the genomes of soil and plant-associated and newly described type strains.</title>
        <authorList>
            <person name="Whitman W."/>
        </authorList>
    </citation>
    <scope>NUCLEOTIDE SEQUENCE [LARGE SCALE GENOMIC DNA]</scope>
    <source>
        <strain evidence="2 3">CECT 5995</strain>
    </source>
</reference>
<dbReference type="SUPFAM" id="SSF56281">
    <property type="entry name" value="Metallo-hydrolase/oxidoreductase"/>
    <property type="match status" value="1"/>
</dbReference>
<dbReference type="RefSeq" id="WP_183388887.1">
    <property type="nucleotide sequence ID" value="NZ_JACHXM010000022.1"/>
</dbReference>
<gene>
    <name evidence="2" type="ORF">FHR96_003410</name>
</gene>